<evidence type="ECO:0000259" key="6">
    <source>
        <dbReference type="PROSITE" id="PS50110"/>
    </source>
</evidence>
<proteinExistence type="predicted"/>
<dbReference type="Pfam" id="PF00072">
    <property type="entry name" value="Response_reg"/>
    <property type="match status" value="1"/>
</dbReference>
<keyword evidence="2" id="KW-0805">Transcription regulation</keyword>
<dbReference type="Proteomes" id="UP000245207">
    <property type="component" value="Unassembled WGS sequence"/>
</dbReference>
<reference evidence="7 8" key="1">
    <citation type="journal article" date="2018" name="Mol. Plant">
        <title>The genome of Artemisia annua provides insight into the evolution of Asteraceae family and artemisinin biosynthesis.</title>
        <authorList>
            <person name="Shen Q."/>
            <person name="Zhang L."/>
            <person name="Liao Z."/>
            <person name="Wang S."/>
            <person name="Yan T."/>
            <person name="Shi P."/>
            <person name="Liu M."/>
            <person name="Fu X."/>
            <person name="Pan Q."/>
            <person name="Wang Y."/>
            <person name="Lv Z."/>
            <person name="Lu X."/>
            <person name="Zhang F."/>
            <person name="Jiang W."/>
            <person name="Ma Y."/>
            <person name="Chen M."/>
            <person name="Hao X."/>
            <person name="Li L."/>
            <person name="Tang Y."/>
            <person name="Lv G."/>
            <person name="Zhou Y."/>
            <person name="Sun X."/>
            <person name="Brodelius P.E."/>
            <person name="Rose J.K.C."/>
            <person name="Tang K."/>
        </authorList>
    </citation>
    <scope>NUCLEOTIDE SEQUENCE [LARGE SCALE GENOMIC DNA]</scope>
    <source>
        <strain evidence="8">cv. Huhao1</strain>
        <tissue evidence="7">Leaf</tissue>
    </source>
</reference>
<feature type="modified residue" description="4-aspartylphosphate" evidence="4">
    <location>
        <position position="66"/>
    </location>
</feature>
<sequence>MLILPLMIVSCLSPNCNTVTYIITINYLSRPDCNTERKKHLMISINSSNIFKSKQVFNDVDLIVTDHDMKEMSGLQLLRILKKSTTRNDIPVAFMSAGDVQERIKCCKDEGAIEYFIKPLKPENVEHLINIIAEKKM</sequence>
<feature type="signal peptide" evidence="5">
    <location>
        <begin position="1"/>
        <end position="18"/>
    </location>
</feature>
<evidence type="ECO:0000256" key="1">
    <source>
        <dbReference type="ARBA" id="ARBA00023012"/>
    </source>
</evidence>
<dbReference type="SUPFAM" id="SSF52172">
    <property type="entry name" value="CheY-like"/>
    <property type="match status" value="1"/>
</dbReference>
<dbReference type="PROSITE" id="PS50110">
    <property type="entry name" value="RESPONSE_REGULATORY"/>
    <property type="match status" value="1"/>
</dbReference>
<dbReference type="PANTHER" id="PTHR43874">
    <property type="entry name" value="TWO-COMPONENT RESPONSE REGULATOR"/>
    <property type="match status" value="1"/>
</dbReference>
<dbReference type="InterPro" id="IPR045279">
    <property type="entry name" value="ARR-like"/>
</dbReference>
<gene>
    <name evidence="7" type="ORF">CTI12_AA003980</name>
</gene>
<dbReference type="STRING" id="35608.A0A2U1QP67"/>
<keyword evidence="4" id="KW-0597">Phosphoprotein</keyword>
<protein>
    <submittedName>
        <fullName evidence="7">Two-component response regulator ORR5</fullName>
    </submittedName>
</protein>
<dbReference type="PANTHER" id="PTHR43874:SF106">
    <property type="entry name" value="TWO-COMPONENT RESPONSE REGULATOR ORR4"/>
    <property type="match status" value="1"/>
</dbReference>
<comment type="caution">
    <text evidence="7">The sequence shown here is derived from an EMBL/GenBank/DDBJ whole genome shotgun (WGS) entry which is preliminary data.</text>
</comment>
<evidence type="ECO:0000256" key="5">
    <source>
        <dbReference type="SAM" id="SignalP"/>
    </source>
</evidence>
<dbReference type="EMBL" id="PKPP01000008">
    <property type="protein sequence ID" value="PWA99747.1"/>
    <property type="molecule type" value="Genomic_DNA"/>
</dbReference>
<keyword evidence="5" id="KW-0732">Signal</keyword>
<dbReference type="InterPro" id="IPR011006">
    <property type="entry name" value="CheY-like_superfamily"/>
</dbReference>
<dbReference type="AlphaFoldDB" id="A0A2U1QP67"/>
<dbReference type="InterPro" id="IPR001789">
    <property type="entry name" value="Sig_transdc_resp-reg_receiver"/>
</dbReference>
<dbReference type="GO" id="GO:0009736">
    <property type="term" value="P:cytokinin-activated signaling pathway"/>
    <property type="evidence" value="ECO:0007669"/>
    <property type="project" value="InterPro"/>
</dbReference>
<evidence type="ECO:0000256" key="2">
    <source>
        <dbReference type="ARBA" id="ARBA00023015"/>
    </source>
</evidence>
<evidence type="ECO:0000256" key="4">
    <source>
        <dbReference type="PROSITE-ProRule" id="PRU00169"/>
    </source>
</evidence>
<dbReference type="Gene3D" id="3.40.50.2300">
    <property type="match status" value="1"/>
</dbReference>
<evidence type="ECO:0000313" key="7">
    <source>
        <dbReference type="EMBL" id="PWA99747.1"/>
    </source>
</evidence>
<feature type="domain" description="Response regulatory" evidence="6">
    <location>
        <begin position="1"/>
        <end position="133"/>
    </location>
</feature>
<organism evidence="7 8">
    <name type="scientific">Artemisia annua</name>
    <name type="common">Sweet wormwood</name>
    <dbReference type="NCBI Taxonomy" id="35608"/>
    <lineage>
        <taxon>Eukaryota</taxon>
        <taxon>Viridiplantae</taxon>
        <taxon>Streptophyta</taxon>
        <taxon>Embryophyta</taxon>
        <taxon>Tracheophyta</taxon>
        <taxon>Spermatophyta</taxon>
        <taxon>Magnoliopsida</taxon>
        <taxon>eudicotyledons</taxon>
        <taxon>Gunneridae</taxon>
        <taxon>Pentapetalae</taxon>
        <taxon>asterids</taxon>
        <taxon>campanulids</taxon>
        <taxon>Asterales</taxon>
        <taxon>Asteraceae</taxon>
        <taxon>Asteroideae</taxon>
        <taxon>Anthemideae</taxon>
        <taxon>Artemisiinae</taxon>
        <taxon>Artemisia</taxon>
    </lineage>
</organism>
<name>A0A2U1QP67_ARTAN</name>
<accession>A0A2U1QP67</accession>
<keyword evidence="3" id="KW-0804">Transcription</keyword>
<dbReference type="OrthoDB" id="60033at2759"/>
<evidence type="ECO:0000256" key="3">
    <source>
        <dbReference type="ARBA" id="ARBA00023163"/>
    </source>
</evidence>
<dbReference type="GO" id="GO:0000160">
    <property type="term" value="P:phosphorelay signal transduction system"/>
    <property type="evidence" value="ECO:0007669"/>
    <property type="project" value="UniProtKB-KW"/>
</dbReference>
<keyword evidence="8" id="KW-1185">Reference proteome</keyword>
<evidence type="ECO:0000313" key="8">
    <source>
        <dbReference type="Proteomes" id="UP000245207"/>
    </source>
</evidence>
<feature type="chain" id="PRO_5015718334" evidence="5">
    <location>
        <begin position="19"/>
        <end position="137"/>
    </location>
</feature>
<keyword evidence="1" id="KW-0902">Two-component regulatory system</keyword>